<dbReference type="PANTHER" id="PTHR30146:SF95">
    <property type="entry name" value="RIBOSE OPERON REPRESSOR"/>
    <property type="match status" value="1"/>
</dbReference>
<dbReference type="Pfam" id="PF13377">
    <property type="entry name" value="Peripla_BP_3"/>
    <property type="match status" value="1"/>
</dbReference>
<dbReference type="PROSITE" id="PS50943">
    <property type="entry name" value="HTH_CROC1"/>
    <property type="match status" value="1"/>
</dbReference>
<dbReference type="Pfam" id="PF00356">
    <property type="entry name" value="LacI"/>
    <property type="match status" value="1"/>
</dbReference>
<dbReference type="AlphaFoldDB" id="A0A3T0D3I7"/>
<dbReference type="CDD" id="cd06291">
    <property type="entry name" value="PBP1_Qymf-like"/>
    <property type="match status" value="1"/>
</dbReference>
<keyword evidence="1" id="KW-0678">Repressor</keyword>
<dbReference type="PRINTS" id="PR00036">
    <property type="entry name" value="HTHLACI"/>
</dbReference>
<dbReference type="GO" id="GO:0003700">
    <property type="term" value="F:DNA-binding transcription factor activity"/>
    <property type="evidence" value="ECO:0007669"/>
    <property type="project" value="TreeGrafter"/>
</dbReference>
<dbReference type="InterPro" id="IPR010982">
    <property type="entry name" value="Lambda_DNA-bd_dom_sf"/>
</dbReference>
<dbReference type="Gene3D" id="1.10.260.40">
    <property type="entry name" value="lambda repressor-like DNA-binding domains"/>
    <property type="match status" value="1"/>
</dbReference>
<evidence type="ECO:0000259" key="6">
    <source>
        <dbReference type="PROSITE" id="PS50943"/>
    </source>
</evidence>
<name>A0A3T0D3I7_9FIRM</name>
<accession>A0A3T0D3I7</accession>
<keyword evidence="2" id="KW-0805">Transcription regulation</keyword>
<dbReference type="InterPro" id="IPR046335">
    <property type="entry name" value="LacI/GalR-like_sensor"/>
</dbReference>
<dbReference type="PANTHER" id="PTHR30146">
    <property type="entry name" value="LACI-RELATED TRANSCRIPTIONAL REPRESSOR"/>
    <property type="match status" value="1"/>
</dbReference>
<gene>
    <name evidence="7" type="ORF">ELD05_02415</name>
</gene>
<organism evidence="7 8">
    <name type="scientific">Caldicellulosiruptor changbaiensis</name>
    <dbReference type="NCBI Taxonomy" id="1222016"/>
    <lineage>
        <taxon>Bacteria</taxon>
        <taxon>Bacillati</taxon>
        <taxon>Bacillota</taxon>
        <taxon>Bacillota incertae sedis</taxon>
        <taxon>Caldicellulosiruptorales</taxon>
        <taxon>Caldicellulosiruptoraceae</taxon>
        <taxon>Caldicellulosiruptor</taxon>
    </lineage>
</organism>
<dbReference type="EMBL" id="CP034791">
    <property type="protein sequence ID" value="AZT89609.1"/>
    <property type="molecule type" value="Genomic_DNA"/>
</dbReference>
<dbReference type="RefSeq" id="WP_013404039.1">
    <property type="nucleotide sequence ID" value="NZ_CP034791.1"/>
</dbReference>
<sequence>MASLKDVAKRAGVTVTTVSRVLNNRGYISEETRKKVYKAMEELNYQPNEIARALYKKRSYFIGLIIPDVSHPFFAEVTKYIEYYASLNGYKILLCNSYLNPEKEKEYINMLKRHQVDGIIMGSHTLDIEDYKNLNFPIVALDRYLSDDIPYITSDNFTGAVLATNLLIQKGCKCLAHISGPLELNTPANDRYYGFLKVVSENNIEHVVVETKLNKFDMEEYQKIINDLFEKNPFIDGIFASSDMIAITAIKVAEAFKKRVPDDLKIIGFDDINIASWYKPSITTIRQNKEEIAKKSIEILINLIEGKKVENKNILPISLIERETT</sequence>
<proteinExistence type="predicted"/>
<keyword evidence="8" id="KW-1185">Reference proteome</keyword>
<protein>
    <submittedName>
        <fullName evidence="7">LacI family transcriptional regulator</fullName>
    </submittedName>
</protein>
<evidence type="ECO:0000256" key="4">
    <source>
        <dbReference type="ARBA" id="ARBA00023163"/>
    </source>
</evidence>
<dbReference type="SUPFAM" id="SSF47413">
    <property type="entry name" value="lambda repressor-like DNA-binding domains"/>
    <property type="match status" value="1"/>
</dbReference>
<dbReference type="InterPro" id="IPR000843">
    <property type="entry name" value="HTH_LacI"/>
</dbReference>
<feature type="domain" description="HTH lacI-type" evidence="5">
    <location>
        <begin position="2"/>
        <end position="56"/>
    </location>
</feature>
<feature type="domain" description="HTH cro/C1-type" evidence="6">
    <location>
        <begin position="3"/>
        <end position="46"/>
    </location>
</feature>
<dbReference type="PROSITE" id="PS50932">
    <property type="entry name" value="HTH_LACI_2"/>
    <property type="match status" value="1"/>
</dbReference>
<evidence type="ECO:0000313" key="7">
    <source>
        <dbReference type="EMBL" id="AZT89609.1"/>
    </source>
</evidence>
<evidence type="ECO:0000256" key="3">
    <source>
        <dbReference type="ARBA" id="ARBA00023125"/>
    </source>
</evidence>
<dbReference type="InterPro" id="IPR001387">
    <property type="entry name" value="Cro/C1-type_HTH"/>
</dbReference>
<dbReference type="CDD" id="cd01392">
    <property type="entry name" value="HTH_LacI"/>
    <property type="match status" value="1"/>
</dbReference>
<dbReference type="SMART" id="SM00354">
    <property type="entry name" value="HTH_LACI"/>
    <property type="match status" value="1"/>
</dbReference>
<dbReference type="SUPFAM" id="SSF53822">
    <property type="entry name" value="Periplasmic binding protein-like I"/>
    <property type="match status" value="1"/>
</dbReference>
<keyword evidence="3" id="KW-0238">DNA-binding</keyword>
<dbReference type="PROSITE" id="PS00356">
    <property type="entry name" value="HTH_LACI_1"/>
    <property type="match status" value="1"/>
</dbReference>
<evidence type="ECO:0000259" key="5">
    <source>
        <dbReference type="PROSITE" id="PS50932"/>
    </source>
</evidence>
<dbReference type="GO" id="GO:0000976">
    <property type="term" value="F:transcription cis-regulatory region binding"/>
    <property type="evidence" value="ECO:0007669"/>
    <property type="project" value="TreeGrafter"/>
</dbReference>
<evidence type="ECO:0000256" key="1">
    <source>
        <dbReference type="ARBA" id="ARBA00022491"/>
    </source>
</evidence>
<evidence type="ECO:0000313" key="8">
    <source>
        <dbReference type="Proteomes" id="UP000282930"/>
    </source>
</evidence>
<dbReference type="KEGG" id="ccha:ELD05_02415"/>
<dbReference type="Proteomes" id="UP000282930">
    <property type="component" value="Chromosome"/>
</dbReference>
<evidence type="ECO:0000256" key="2">
    <source>
        <dbReference type="ARBA" id="ARBA00023015"/>
    </source>
</evidence>
<dbReference type="Gene3D" id="3.40.50.2300">
    <property type="match status" value="2"/>
</dbReference>
<keyword evidence="4" id="KW-0804">Transcription</keyword>
<reference evidence="7 8" key="1">
    <citation type="submission" date="2018-12" db="EMBL/GenBank/DDBJ databases">
        <title>Genome sequence from the cellulolytic species, Caldicellulosiruptor changbaiensis.</title>
        <authorList>
            <person name="Blumer-Schuette S.E."/>
            <person name="Mendoza C."/>
        </authorList>
    </citation>
    <scope>NUCLEOTIDE SEQUENCE [LARGE SCALE GENOMIC DNA]</scope>
    <source>
        <strain evidence="7 8">CBS-Z</strain>
    </source>
</reference>
<dbReference type="InterPro" id="IPR028082">
    <property type="entry name" value="Peripla_BP_I"/>
</dbReference>